<dbReference type="InterPro" id="IPR003607">
    <property type="entry name" value="HD/PDEase_dom"/>
</dbReference>
<dbReference type="CDD" id="cd22431">
    <property type="entry name" value="KH-I_RNaseY"/>
    <property type="match status" value="1"/>
</dbReference>
<dbReference type="GO" id="GO:0006402">
    <property type="term" value="P:mRNA catabolic process"/>
    <property type="evidence" value="ECO:0007669"/>
    <property type="project" value="UniProtKB-UniRule"/>
</dbReference>
<dbReference type="NCBIfam" id="TIGR03319">
    <property type="entry name" value="RNase_Y"/>
    <property type="match status" value="1"/>
</dbReference>
<dbReference type="EMBL" id="MGFE01000015">
    <property type="protein sequence ID" value="OGL98818.1"/>
    <property type="molecule type" value="Genomic_DNA"/>
</dbReference>
<dbReference type="Gene3D" id="3.30.1370.10">
    <property type="entry name" value="K Homology domain, type 1"/>
    <property type="match status" value="1"/>
</dbReference>
<evidence type="ECO:0000256" key="3">
    <source>
        <dbReference type="ARBA" id="ARBA00022801"/>
    </source>
</evidence>
<dbReference type="InterPro" id="IPR006675">
    <property type="entry name" value="HDIG_dom"/>
</dbReference>
<dbReference type="Pfam" id="PF01966">
    <property type="entry name" value="HD"/>
    <property type="match status" value="1"/>
</dbReference>
<feature type="coiled-coil region" evidence="7">
    <location>
        <begin position="30"/>
        <end position="136"/>
    </location>
</feature>
<dbReference type="PROSITE" id="PS51831">
    <property type="entry name" value="HD"/>
    <property type="match status" value="1"/>
</dbReference>
<keyword evidence="2 5" id="KW-0255">Endonuclease</keyword>
<evidence type="ECO:0000256" key="7">
    <source>
        <dbReference type="SAM" id="Coils"/>
    </source>
</evidence>
<comment type="function">
    <text evidence="5">Endoribonuclease that initiates mRNA decay.</text>
</comment>
<gene>
    <name evidence="5" type="primary">rny</name>
    <name evidence="9" type="ORF">A2304_04980</name>
</gene>
<dbReference type="SUPFAM" id="SSF109604">
    <property type="entry name" value="HD-domain/PDEase-like"/>
    <property type="match status" value="1"/>
</dbReference>
<dbReference type="HAMAP" id="MF_00335">
    <property type="entry name" value="RNase_Y"/>
    <property type="match status" value="1"/>
</dbReference>
<dbReference type="GO" id="GO:0003723">
    <property type="term" value="F:RNA binding"/>
    <property type="evidence" value="ECO:0007669"/>
    <property type="project" value="UniProtKB-UniRule"/>
</dbReference>
<dbReference type="InterPro" id="IPR004088">
    <property type="entry name" value="KH_dom_type_1"/>
</dbReference>
<dbReference type="InterPro" id="IPR006674">
    <property type="entry name" value="HD_domain"/>
</dbReference>
<evidence type="ECO:0000256" key="6">
    <source>
        <dbReference type="NCBIfam" id="TIGR03319"/>
    </source>
</evidence>
<dbReference type="InterPro" id="IPR022711">
    <property type="entry name" value="RNase_Y_N"/>
</dbReference>
<organism evidence="9 10">
    <name type="scientific">Candidatus Uhrbacteria bacterium RIFOXYB2_FULL_57_15</name>
    <dbReference type="NCBI Taxonomy" id="1802422"/>
    <lineage>
        <taxon>Bacteria</taxon>
        <taxon>Candidatus Uhriibacteriota</taxon>
    </lineage>
</organism>
<proteinExistence type="inferred from homology"/>
<keyword evidence="4 5" id="KW-0694">RNA-binding</keyword>
<dbReference type="CDD" id="cd00077">
    <property type="entry name" value="HDc"/>
    <property type="match status" value="1"/>
</dbReference>
<dbReference type="GO" id="GO:0004521">
    <property type="term" value="F:RNA endonuclease activity"/>
    <property type="evidence" value="ECO:0007669"/>
    <property type="project" value="UniProtKB-UniRule"/>
</dbReference>
<dbReference type="Proteomes" id="UP000176501">
    <property type="component" value="Unassembled WGS sequence"/>
</dbReference>
<dbReference type="Pfam" id="PF12072">
    <property type="entry name" value="RNase_Y_N"/>
    <property type="match status" value="1"/>
</dbReference>
<evidence type="ECO:0000313" key="9">
    <source>
        <dbReference type="EMBL" id="OGL98818.1"/>
    </source>
</evidence>
<comment type="caution">
    <text evidence="9">The sequence shown here is derived from an EMBL/GenBank/DDBJ whole genome shotgun (WGS) entry which is preliminary data.</text>
</comment>
<dbReference type="SMART" id="SM00471">
    <property type="entry name" value="HDc"/>
    <property type="match status" value="1"/>
</dbReference>
<dbReference type="SUPFAM" id="SSF54791">
    <property type="entry name" value="Eukaryotic type KH-domain (KH-domain type I)"/>
    <property type="match status" value="1"/>
</dbReference>
<dbReference type="Pfam" id="PF00013">
    <property type="entry name" value="KH_1"/>
    <property type="match status" value="1"/>
</dbReference>
<dbReference type="EC" id="3.1.-.-" evidence="5 6"/>
<evidence type="ECO:0000259" key="8">
    <source>
        <dbReference type="PROSITE" id="PS51831"/>
    </source>
</evidence>
<keyword evidence="3 5" id="KW-0378">Hydrolase</keyword>
<name>A0A1F7W8V2_9BACT</name>
<protein>
    <recommendedName>
        <fullName evidence="5 6">Ribonuclease Y</fullName>
        <shortName evidence="5">RNase Y</shortName>
        <ecNumber evidence="5 6">3.1.-.-</ecNumber>
    </recommendedName>
</protein>
<dbReference type="AlphaFoldDB" id="A0A1F7W8V2"/>
<dbReference type="GO" id="GO:0005886">
    <property type="term" value="C:plasma membrane"/>
    <property type="evidence" value="ECO:0007669"/>
    <property type="project" value="UniProtKB-UniRule"/>
</dbReference>
<evidence type="ECO:0000256" key="2">
    <source>
        <dbReference type="ARBA" id="ARBA00022759"/>
    </source>
</evidence>
<keyword evidence="1 5" id="KW-0540">Nuclease</keyword>
<comment type="similarity">
    <text evidence="5">Belongs to the RNase Y family.</text>
</comment>
<dbReference type="InterPro" id="IPR017705">
    <property type="entry name" value="Ribonuclease_Y"/>
</dbReference>
<dbReference type="SMART" id="SM00322">
    <property type="entry name" value="KH"/>
    <property type="match status" value="1"/>
</dbReference>
<keyword evidence="7" id="KW-0175">Coiled coil</keyword>
<dbReference type="PANTHER" id="PTHR12826">
    <property type="entry name" value="RIBONUCLEASE Y"/>
    <property type="match status" value="1"/>
</dbReference>
<dbReference type="PANTHER" id="PTHR12826:SF15">
    <property type="entry name" value="RIBONUCLEASE Y"/>
    <property type="match status" value="1"/>
</dbReference>
<dbReference type="GO" id="GO:0016787">
    <property type="term" value="F:hydrolase activity"/>
    <property type="evidence" value="ECO:0007669"/>
    <property type="project" value="UniProtKB-KW"/>
</dbReference>
<evidence type="ECO:0000256" key="5">
    <source>
        <dbReference type="HAMAP-Rule" id="MF_00335"/>
    </source>
</evidence>
<evidence type="ECO:0000313" key="10">
    <source>
        <dbReference type="Proteomes" id="UP000176501"/>
    </source>
</evidence>
<dbReference type="InterPro" id="IPR036612">
    <property type="entry name" value="KH_dom_type_1_sf"/>
</dbReference>
<feature type="domain" description="HD" evidence="8">
    <location>
        <begin position="335"/>
        <end position="427"/>
    </location>
</feature>
<accession>A0A1F7W8V2</accession>
<evidence type="ECO:0000256" key="4">
    <source>
        <dbReference type="ARBA" id="ARBA00022884"/>
    </source>
</evidence>
<evidence type="ECO:0000256" key="1">
    <source>
        <dbReference type="ARBA" id="ARBA00022722"/>
    </source>
</evidence>
<dbReference type="PROSITE" id="PS50084">
    <property type="entry name" value="KH_TYPE_1"/>
    <property type="match status" value="1"/>
</dbReference>
<dbReference type="Gene3D" id="1.10.3210.10">
    <property type="entry name" value="Hypothetical protein af1432"/>
    <property type="match status" value="1"/>
</dbReference>
<reference evidence="9 10" key="1">
    <citation type="journal article" date="2016" name="Nat. Commun.">
        <title>Thousands of microbial genomes shed light on interconnected biogeochemical processes in an aquifer system.</title>
        <authorList>
            <person name="Anantharaman K."/>
            <person name="Brown C.T."/>
            <person name="Hug L.A."/>
            <person name="Sharon I."/>
            <person name="Castelle C.J."/>
            <person name="Probst A.J."/>
            <person name="Thomas B.C."/>
            <person name="Singh A."/>
            <person name="Wilkins M.J."/>
            <person name="Karaoz U."/>
            <person name="Brodie E.L."/>
            <person name="Williams K.H."/>
            <person name="Hubbard S.S."/>
            <person name="Banfield J.F."/>
        </authorList>
    </citation>
    <scope>NUCLEOTIDE SEQUENCE [LARGE SCALE GENOMIC DNA]</scope>
</reference>
<dbReference type="NCBIfam" id="TIGR00277">
    <property type="entry name" value="HDIG"/>
    <property type="match status" value="1"/>
</dbReference>
<dbReference type="InterPro" id="IPR004087">
    <property type="entry name" value="KH_dom"/>
</dbReference>
<sequence length="518" mass="58005">MSPIIYGVVALVLGVAAGYVARKEIAARTMTDAEGRAEKILSEAKEKSQETINETKNKQQELLLEAKDRSLKIIEEAKHEEQSRRQELTEMQRRLEKRESMFDNKLIEVEDKKNKLEERTKQVEDAKIQISQIKEEQVAKLQEIATLTREQALVRLMEEIEKTSQEALMSRLHKLEQTEEEEIEKQSRKLLSLAVTRFASSQCVETTTSSVDLPSDEMKGRIIGKEGRNIKAIEMETGTEIIVDDTPGAITISGFSPIRRQVAKRALEALIKDGRIHPARIEEAVGDAKKELATEIRKAGEEALHALGIPVGSIDPKLVSILGRLKFRTSYGQNVLQHSIEVAQLSSMIAEEIGADVFVCKKGGLFHDIGKAVDHDMAGAHPEIGYNIMKKFGFPEEISYQSIAHHEDKPRTIEGALVKAADAISGSRPGARKASLEQFIQRMEELERTAASFDGVEKVYAIQAGREVRVFVTPEKIDDLTAYKLARDIANKIEAELNYPGEVKVTIIRQTRVVEYAR</sequence>